<reference evidence="1 2" key="1">
    <citation type="submission" date="2018-04" db="EMBL/GenBank/DDBJ databases">
        <title>Genome sequencing of Flavobacterium sp. HYN0048.</title>
        <authorList>
            <person name="Yi H."/>
            <person name="Baek C."/>
        </authorList>
    </citation>
    <scope>NUCLEOTIDE SEQUENCE [LARGE SCALE GENOMIC DNA]</scope>
    <source>
        <strain evidence="1 2">HYN0048</strain>
    </source>
</reference>
<proteinExistence type="predicted"/>
<dbReference type="EMBL" id="CP028811">
    <property type="protein sequence ID" value="AWA29331.1"/>
    <property type="molecule type" value="Genomic_DNA"/>
</dbReference>
<organism evidence="1 2">
    <name type="scientific">Flavobacterium magnum</name>
    <dbReference type="NCBI Taxonomy" id="2162713"/>
    <lineage>
        <taxon>Bacteria</taxon>
        <taxon>Pseudomonadati</taxon>
        <taxon>Bacteroidota</taxon>
        <taxon>Flavobacteriia</taxon>
        <taxon>Flavobacteriales</taxon>
        <taxon>Flavobacteriaceae</taxon>
        <taxon>Flavobacterium</taxon>
    </lineage>
</organism>
<dbReference type="Proteomes" id="UP000244193">
    <property type="component" value="Chromosome"/>
</dbReference>
<dbReference type="KEGG" id="fmg:HYN48_04085"/>
<accession>A0A2S0RDZ0</accession>
<name>A0A2S0RDZ0_9FLAO</name>
<dbReference type="AlphaFoldDB" id="A0A2S0RDZ0"/>
<sequence>MISCSKISPGSFWTNFRNPEMISTEINNGPYGGTTEIHWKGKTEITRGEVVQFAEMNGWKFVRKPDSGLSFSNQILERRFGKMENKSIQYFKSDLLTIDEDQGLETQINGFAIITSQNHQLIIYHHWGDF</sequence>
<evidence type="ECO:0000313" key="2">
    <source>
        <dbReference type="Proteomes" id="UP000244193"/>
    </source>
</evidence>
<keyword evidence="2" id="KW-1185">Reference proteome</keyword>
<protein>
    <submittedName>
        <fullName evidence="1">Uncharacterized protein</fullName>
    </submittedName>
</protein>
<gene>
    <name evidence="1" type="ORF">HYN48_04085</name>
</gene>
<evidence type="ECO:0000313" key="1">
    <source>
        <dbReference type="EMBL" id="AWA29331.1"/>
    </source>
</evidence>